<dbReference type="Proteomes" id="UP000182983">
    <property type="component" value="Unassembled WGS sequence"/>
</dbReference>
<evidence type="ECO:0000259" key="7">
    <source>
        <dbReference type="Pfam" id="PF14693"/>
    </source>
</evidence>
<name>A0A1H6GYY7_MAGFU</name>
<dbReference type="InterPro" id="IPR020930">
    <property type="entry name" value="Ribosomal_uL5_bac-type"/>
</dbReference>
<evidence type="ECO:0000259" key="6">
    <source>
        <dbReference type="Pfam" id="PF01386"/>
    </source>
</evidence>
<dbReference type="InterPro" id="IPR020057">
    <property type="entry name" value="Ribosomal_bL25_b-dom"/>
</dbReference>
<keyword evidence="4 5" id="KW-0687">Ribonucleoprotein</keyword>
<evidence type="ECO:0000313" key="9">
    <source>
        <dbReference type="Proteomes" id="UP000182983"/>
    </source>
</evidence>
<dbReference type="AlphaFoldDB" id="A0A1H6GYY7"/>
<gene>
    <name evidence="5" type="primary">rplY</name>
    <name evidence="5" type="synonym">ctc</name>
    <name evidence="8" type="ORF">SAMN04244559_00755</name>
</gene>
<sequence length="206" mass="21764">MSDAISIVAELRDRSGKGAARAVRRSGKVPGVIYGEKQAAVLVQFDPRVLWAQLNKPGFYTQLFDIDLGNGSRERALARDVQFHPVSDQPVHVDFLRVSADHAIHVKVPVHVANELKSPGVKKGGVVNIELHEIELVCSPDAIPHGLTVDISALEIGHSVHLKDIALPAGVKPYHLSPEVTVISISAPTVALAAAEGEAAAPAAAG</sequence>
<dbReference type="GO" id="GO:0008097">
    <property type="term" value="F:5S rRNA binding"/>
    <property type="evidence" value="ECO:0007669"/>
    <property type="project" value="InterPro"/>
</dbReference>
<dbReference type="OrthoDB" id="9806411at2"/>
<feature type="domain" description="Large ribosomal subunit protein bL25 L25" evidence="6">
    <location>
        <begin position="8"/>
        <end position="95"/>
    </location>
</feature>
<reference evidence="9" key="1">
    <citation type="submission" date="2016-10" db="EMBL/GenBank/DDBJ databases">
        <authorList>
            <person name="Varghese N."/>
            <person name="Submissions S."/>
        </authorList>
    </citation>
    <scope>NUCLEOTIDE SEQUENCE [LARGE SCALE GENOMIC DNA]</scope>
    <source>
        <strain evidence="9">DSM 13234</strain>
    </source>
</reference>
<proteinExistence type="inferred from homology"/>
<dbReference type="PANTHER" id="PTHR33284:SF1">
    <property type="entry name" value="RIBOSOMAL PROTEIN L25_GLN-TRNA SYNTHETASE, ANTI-CODON-BINDING DOMAIN-CONTAINING PROTEIN"/>
    <property type="match status" value="1"/>
</dbReference>
<dbReference type="Gene3D" id="2.170.120.20">
    <property type="entry name" value="Ribosomal protein L25, beta domain"/>
    <property type="match status" value="1"/>
</dbReference>
<keyword evidence="2 5" id="KW-0694">RNA-binding</keyword>
<dbReference type="InterPro" id="IPR037121">
    <property type="entry name" value="Ribosomal_bL25_C"/>
</dbReference>
<dbReference type="HAMAP" id="MF_01334">
    <property type="entry name" value="Ribosomal_bL25_CTC"/>
    <property type="match status" value="1"/>
</dbReference>
<evidence type="ECO:0000256" key="3">
    <source>
        <dbReference type="ARBA" id="ARBA00022980"/>
    </source>
</evidence>
<evidence type="ECO:0000256" key="2">
    <source>
        <dbReference type="ARBA" id="ARBA00022884"/>
    </source>
</evidence>
<keyword evidence="3 5" id="KW-0689">Ribosomal protein</keyword>
<evidence type="ECO:0000313" key="8">
    <source>
        <dbReference type="EMBL" id="SEH28757.1"/>
    </source>
</evidence>
<dbReference type="Pfam" id="PF14693">
    <property type="entry name" value="Ribosomal_TL5_C"/>
    <property type="match status" value="1"/>
</dbReference>
<keyword evidence="9" id="KW-1185">Reference proteome</keyword>
<feature type="domain" description="Large ribosomal subunit protein bL25 beta" evidence="7">
    <location>
        <begin position="104"/>
        <end position="188"/>
    </location>
</feature>
<comment type="function">
    <text evidence="5">This is one of the proteins that binds to the 5S RNA in the ribosome where it forms part of the central protuberance.</text>
</comment>
<comment type="subunit">
    <text evidence="5">Part of the 50S ribosomal subunit; part of the 5S rRNA/L5/L18/L25 subcomplex. Contacts the 5S rRNA. Binds to the 5S rRNA independently of L5 and L18.</text>
</comment>
<dbReference type="PANTHER" id="PTHR33284">
    <property type="entry name" value="RIBOSOMAL PROTEIN L25/GLN-TRNA SYNTHETASE, ANTI-CODON-BINDING DOMAIN-CONTAINING PROTEIN"/>
    <property type="match status" value="1"/>
</dbReference>
<dbReference type="InterPro" id="IPR011035">
    <property type="entry name" value="Ribosomal_bL25/Gln-tRNA_synth"/>
</dbReference>
<accession>A0A1H6GYY7</accession>
<dbReference type="NCBIfam" id="TIGR00731">
    <property type="entry name" value="bL25_bact_ctc"/>
    <property type="match status" value="1"/>
</dbReference>
<dbReference type="RefSeq" id="WP_074765657.1">
    <property type="nucleotide sequence ID" value="NZ_FNWO01000002.1"/>
</dbReference>
<dbReference type="CDD" id="cd00495">
    <property type="entry name" value="Ribosomal_L25_TL5_CTC"/>
    <property type="match status" value="1"/>
</dbReference>
<dbReference type="SUPFAM" id="SSF50715">
    <property type="entry name" value="Ribosomal protein L25-like"/>
    <property type="match status" value="1"/>
</dbReference>
<comment type="similarity">
    <text evidence="5">Belongs to the bacterial ribosomal protein bL25 family. CTC subfamily.</text>
</comment>
<dbReference type="GO" id="GO:0022625">
    <property type="term" value="C:cytosolic large ribosomal subunit"/>
    <property type="evidence" value="ECO:0007669"/>
    <property type="project" value="TreeGrafter"/>
</dbReference>
<dbReference type="NCBIfam" id="NF004128">
    <property type="entry name" value="PRK05618.1-2"/>
    <property type="match status" value="1"/>
</dbReference>
<evidence type="ECO:0000256" key="5">
    <source>
        <dbReference type="HAMAP-Rule" id="MF_01334"/>
    </source>
</evidence>
<dbReference type="NCBIfam" id="NF004612">
    <property type="entry name" value="PRK05943.1"/>
    <property type="match status" value="1"/>
</dbReference>
<keyword evidence="1 5" id="KW-0699">rRNA-binding</keyword>
<dbReference type="InterPro" id="IPR001021">
    <property type="entry name" value="Ribosomal_bL25_long"/>
</dbReference>
<dbReference type="Gene3D" id="2.40.240.10">
    <property type="entry name" value="Ribosomal Protein L25, Chain P"/>
    <property type="match status" value="1"/>
</dbReference>
<protein>
    <recommendedName>
        <fullName evidence="5">Large ribosomal subunit protein bL25</fullName>
    </recommendedName>
    <alternativeName>
        <fullName evidence="5">General stress protein CTC</fullName>
    </alternativeName>
</protein>
<dbReference type="InterPro" id="IPR020056">
    <property type="entry name" value="Rbsml_bL25/Gln-tRNA_synth_N"/>
</dbReference>
<dbReference type="EMBL" id="FNWO01000002">
    <property type="protein sequence ID" value="SEH28757.1"/>
    <property type="molecule type" value="Genomic_DNA"/>
</dbReference>
<evidence type="ECO:0000256" key="4">
    <source>
        <dbReference type="ARBA" id="ARBA00023274"/>
    </source>
</evidence>
<dbReference type="Pfam" id="PF01386">
    <property type="entry name" value="Ribosomal_L25p"/>
    <property type="match status" value="1"/>
</dbReference>
<organism evidence="8 9">
    <name type="scientific">Magnetospirillum fulvum</name>
    <name type="common">Rhodospirillum fulvum</name>
    <dbReference type="NCBI Taxonomy" id="1082"/>
    <lineage>
        <taxon>Bacteria</taxon>
        <taxon>Pseudomonadati</taxon>
        <taxon>Pseudomonadota</taxon>
        <taxon>Alphaproteobacteria</taxon>
        <taxon>Rhodospirillales</taxon>
        <taxon>Rhodospirillaceae</taxon>
        <taxon>Magnetospirillum</taxon>
    </lineage>
</organism>
<dbReference type="InterPro" id="IPR029751">
    <property type="entry name" value="Ribosomal_L25_dom"/>
</dbReference>
<evidence type="ECO:0000256" key="1">
    <source>
        <dbReference type="ARBA" id="ARBA00022730"/>
    </source>
</evidence>
<dbReference type="GO" id="GO:0006412">
    <property type="term" value="P:translation"/>
    <property type="evidence" value="ECO:0007669"/>
    <property type="project" value="UniProtKB-UniRule"/>
</dbReference>
<dbReference type="GO" id="GO:0003735">
    <property type="term" value="F:structural constituent of ribosome"/>
    <property type="evidence" value="ECO:0007669"/>
    <property type="project" value="InterPro"/>
</dbReference>